<gene>
    <name evidence="1" type="ORF">CLV42_1365</name>
</gene>
<dbReference type="AlphaFoldDB" id="A0A2P8F982"/>
<accession>A0A2P8F982</accession>
<proteinExistence type="predicted"/>
<name>A0A2P8F982_9BACT</name>
<protein>
    <submittedName>
        <fullName evidence="1">Uncharacterized protein</fullName>
    </submittedName>
</protein>
<comment type="caution">
    <text evidence="1">The sequence shown here is derived from an EMBL/GenBank/DDBJ whole genome shotgun (WGS) entry which is preliminary data.</text>
</comment>
<dbReference type="RefSeq" id="WP_106606310.1">
    <property type="nucleotide sequence ID" value="NZ_PYGK01000036.1"/>
</dbReference>
<sequence>MEKARLKVIGRLQKDLNKRFIHGLDLVDLKDNQLILFCDYSEFDISVDYVFTEIIDEQKGEVIPGCHIILKNVSQQFFKPFDSIPHGWKTVCKFEFVNNNIPSVIYELPEVKGWDEIGRHLFFT</sequence>
<dbReference type="EMBL" id="PYGK01000036">
    <property type="protein sequence ID" value="PSL18255.1"/>
    <property type="molecule type" value="Genomic_DNA"/>
</dbReference>
<organism evidence="1 2">
    <name type="scientific">Chitinophaga ginsengisoli</name>
    <dbReference type="NCBI Taxonomy" id="363837"/>
    <lineage>
        <taxon>Bacteria</taxon>
        <taxon>Pseudomonadati</taxon>
        <taxon>Bacteroidota</taxon>
        <taxon>Chitinophagia</taxon>
        <taxon>Chitinophagales</taxon>
        <taxon>Chitinophagaceae</taxon>
        <taxon>Chitinophaga</taxon>
    </lineage>
</organism>
<dbReference type="OrthoDB" id="9131998at2"/>
<evidence type="ECO:0000313" key="1">
    <source>
        <dbReference type="EMBL" id="PSL18255.1"/>
    </source>
</evidence>
<reference evidence="1 2" key="1">
    <citation type="submission" date="2018-03" db="EMBL/GenBank/DDBJ databases">
        <title>Genomic Encyclopedia of Archaeal and Bacterial Type Strains, Phase II (KMG-II): from individual species to whole genera.</title>
        <authorList>
            <person name="Goeker M."/>
        </authorList>
    </citation>
    <scope>NUCLEOTIDE SEQUENCE [LARGE SCALE GENOMIC DNA]</scope>
    <source>
        <strain evidence="1 2">DSM 18107</strain>
    </source>
</reference>
<keyword evidence="2" id="KW-1185">Reference proteome</keyword>
<evidence type="ECO:0000313" key="2">
    <source>
        <dbReference type="Proteomes" id="UP000240978"/>
    </source>
</evidence>
<dbReference type="Proteomes" id="UP000240978">
    <property type="component" value="Unassembled WGS sequence"/>
</dbReference>